<protein>
    <recommendedName>
        <fullName evidence="7">Minichromosome maintenance 8</fullName>
    </recommendedName>
</protein>
<comment type="subcellular location">
    <subcellularLocation>
        <location evidence="1">Nucleus</location>
    </subcellularLocation>
</comment>
<evidence type="ECO:0000256" key="4">
    <source>
        <dbReference type="ARBA" id="ARBA00022840"/>
    </source>
</evidence>
<comment type="similarity">
    <text evidence="2 8">Belongs to the MCM family.</text>
</comment>
<feature type="domain" description="MCM C-terminal AAA(+) ATPase" evidence="10">
    <location>
        <begin position="55"/>
        <end position="305"/>
    </location>
</feature>
<dbReference type="InterPro" id="IPR041562">
    <property type="entry name" value="MCM_lid"/>
</dbReference>
<evidence type="ECO:0000313" key="12">
    <source>
        <dbReference type="Proteomes" id="UP000218209"/>
    </source>
</evidence>
<evidence type="ECO:0000256" key="8">
    <source>
        <dbReference type="RuleBase" id="RU004070"/>
    </source>
</evidence>
<evidence type="ECO:0000256" key="9">
    <source>
        <dbReference type="SAM" id="MobiDB-lite"/>
    </source>
</evidence>
<organism evidence="11 12">
    <name type="scientific">Porphyra umbilicalis</name>
    <name type="common">Purple laver</name>
    <name type="synonym">Red alga</name>
    <dbReference type="NCBI Taxonomy" id="2786"/>
    <lineage>
        <taxon>Eukaryota</taxon>
        <taxon>Rhodophyta</taxon>
        <taxon>Bangiophyceae</taxon>
        <taxon>Bangiales</taxon>
        <taxon>Bangiaceae</taxon>
        <taxon>Porphyra</taxon>
    </lineage>
</organism>
<keyword evidence="4 8" id="KW-0067">ATP-binding</keyword>
<reference evidence="11 12" key="1">
    <citation type="submission" date="2017-03" db="EMBL/GenBank/DDBJ databases">
        <title>WGS assembly of Porphyra umbilicalis.</title>
        <authorList>
            <person name="Brawley S.H."/>
            <person name="Blouin N.A."/>
            <person name="Ficko-Blean E."/>
            <person name="Wheeler G.L."/>
            <person name="Lohr M."/>
            <person name="Goodson H.V."/>
            <person name="Jenkins J.W."/>
            <person name="Blaby-Haas C.E."/>
            <person name="Helliwell K.E."/>
            <person name="Chan C."/>
            <person name="Marriage T."/>
            <person name="Bhattacharya D."/>
            <person name="Klein A.S."/>
            <person name="Badis Y."/>
            <person name="Brodie J."/>
            <person name="Cao Y."/>
            <person name="Collen J."/>
            <person name="Dittami S.M."/>
            <person name="Gachon C.M."/>
            <person name="Green B.R."/>
            <person name="Karpowicz S."/>
            <person name="Kim J.W."/>
            <person name="Kudahl U."/>
            <person name="Lin S."/>
            <person name="Michel G."/>
            <person name="Mittag M."/>
            <person name="Olson B.J."/>
            <person name="Pangilinan J."/>
            <person name="Peng Y."/>
            <person name="Qiu H."/>
            <person name="Shu S."/>
            <person name="Singer J.T."/>
            <person name="Smith A.G."/>
            <person name="Sprecher B.N."/>
            <person name="Wagner V."/>
            <person name="Wang W."/>
            <person name="Wang Z.-Y."/>
            <person name="Yan J."/>
            <person name="Yarish C."/>
            <person name="Zoeuner-Riek S."/>
            <person name="Zhuang Y."/>
            <person name="Zou Y."/>
            <person name="Lindquist E.A."/>
            <person name="Grimwood J."/>
            <person name="Barry K."/>
            <person name="Rokhsar D.S."/>
            <person name="Schmutz J."/>
            <person name="Stiller J.W."/>
            <person name="Grossman A.R."/>
            <person name="Prochnik S.E."/>
        </authorList>
    </citation>
    <scope>NUCLEOTIDE SEQUENCE [LARGE SCALE GENOMIC DNA]</scope>
    <source>
        <strain evidence="11">4086291</strain>
    </source>
</reference>
<feature type="region of interest" description="Disordered" evidence="9">
    <location>
        <begin position="1"/>
        <end position="37"/>
    </location>
</feature>
<keyword evidence="6" id="KW-0539">Nucleus</keyword>
<accession>A0A1X6NJZ6</accession>
<dbReference type="GO" id="GO:0003697">
    <property type="term" value="F:single-stranded DNA binding"/>
    <property type="evidence" value="ECO:0007669"/>
    <property type="project" value="TreeGrafter"/>
</dbReference>
<dbReference type="GO" id="GO:0005634">
    <property type="term" value="C:nucleus"/>
    <property type="evidence" value="ECO:0007669"/>
    <property type="project" value="UniProtKB-SubCell"/>
</dbReference>
<dbReference type="Pfam" id="PF17855">
    <property type="entry name" value="MCM_lid"/>
    <property type="match status" value="1"/>
</dbReference>
<dbReference type="PANTHER" id="PTHR11630:SF47">
    <property type="entry name" value="DNA HELICASE MCM8"/>
    <property type="match status" value="1"/>
</dbReference>
<keyword evidence="3 8" id="KW-0547">Nucleotide-binding</keyword>
<dbReference type="SMART" id="SM00382">
    <property type="entry name" value="AAA"/>
    <property type="match status" value="1"/>
</dbReference>
<dbReference type="SMART" id="SM00350">
    <property type="entry name" value="MCM"/>
    <property type="match status" value="1"/>
</dbReference>
<dbReference type="InterPro" id="IPR027417">
    <property type="entry name" value="P-loop_NTPase"/>
</dbReference>
<dbReference type="SUPFAM" id="SSF52540">
    <property type="entry name" value="P-loop containing nucleoside triphosphate hydrolases"/>
    <property type="match status" value="1"/>
</dbReference>
<evidence type="ECO:0000313" key="11">
    <source>
        <dbReference type="EMBL" id="OSX68941.1"/>
    </source>
</evidence>
<dbReference type="CDD" id="cd22247">
    <property type="entry name" value="MCM8_WHD"/>
    <property type="match status" value="1"/>
</dbReference>
<dbReference type="InterPro" id="IPR001208">
    <property type="entry name" value="MCM_dom"/>
</dbReference>
<dbReference type="GO" id="GO:0005524">
    <property type="term" value="F:ATP binding"/>
    <property type="evidence" value="ECO:0007669"/>
    <property type="project" value="UniProtKB-KW"/>
</dbReference>
<feature type="region of interest" description="Disordered" evidence="9">
    <location>
        <begin position="311"/>
        <end position="365"/>
    </location>
</feature>
<proteinExistence type="inferred from homology"/>
<evidence type="ECO:0000256" key="6">
    <source>
        <dbReference type="ARBA" id="ARBA00023242"/>
    </source>
</evidence>
<dbReference type="InterPro" id="IPR031327">
    <property type="entry name" value="MCM"/>
</dbReference>
<dbReference type="PRINTS" id="PR01657">
    <property type="entry name" value="MCMFAMILY"/>
</dbReference>
<evidence type="ECO:0000256" key="2">
    <source>
        <dbReference type="ARBA" id="ARBA00008010"/>
    </source>
</evidence>
<dbReference type="Proteomes" id="UP000218209">
    <property type="component" value="Unassembled WGS sequence"/>
</dbReference>
<dbReference type="AlphaFoldDB" id="A0A1X6NJZ6"/>
<sequence>MEDGSDGSDALTLSDDEEDDLFDKVGDAGADEGGASGFTKRDLEVIKEIATDPDAFRLLVHALCPAIYGHEMVKAGLLLSLLGGSQPPVAPTTAAPPCGPNCVRSGDGVGGGGGGAGGGGAPLACPCSRADGAVARHSVNIRPDIHCLVVGDPGLGKSQMLKAASRLAPRGVYVCGNTSSTVGLTVSVVREAGGDFALEAGALVLGDRGLVAIDEFDKMNAEYAALLEAMEQQSVSVAKAGIVCNLSARTSVVAAANPVGGHYDRSRTVCENLKMPLPLLSRFDLVFVLVDRPDAERDKFISEHVMAMLGQKGGGAGRRPPLPSPLAPSTAGASGSRRLSEGDEEEASRPRTASSGRGSAAAEPRVPLLKQLLTRGTRDPAVVDPILPSVFRKYLSYARMYVTPTLTAEAKGALRDFYLTLRKGVRERTLDTTPVTTRQLESLIRLAQARAKAELRTEVTYGHAMDVVELMRHSMLDEWTDAAGRVDLSRASGLSQHALVRALAELLHTDAERRRDRTFTTADIRRLATDAGLPVEGVPGLIEGLNRENRLLMKGLGRYQLLSSAYEAPPRSKRRR</sequence>
<dbReference type="GO" id="GO:0006310">
    <property type="term" value="P:DNA recombination"/>
    <property type="evidence" value="ECO:0007669"/>
    <property type="project" value="UniProtKB-ARBA"/>
</dbReference>
<feature type="compositionally biased region" description="Low complexity" evidence="9">
    <location>
        <begin position="327"/>
        <end position="336"/>
    </location>
</feature>
<dbReference type="OrthoDB" id="422555at2759"/>
<evidence type="ECO:0000256" key="7">
    <source>
        <dbReference type="ARBA" id="ARBA00042306"/>
    </source>
</evidence>
<dbReference type="Pfam" id="PF00493">
    <property type="entry name" value="MCM"/>
    <property type="match status" value="2"/>
</dbReference>
<dbReference type="Pfam" id="PF25051">
    <property type="entry name" value="WHD_MCM8"/>
    <property type="match status" value="1"/>
</dbReference>
<dbReference type="PROSITE" id="PS50051">
    <property type="entry name" value="MCM_2"/>
    <property type="match status" value="1"/>
</dbReference>
<dbReference type="Gene3D" id="3.40.50.300">
    <property type="entry name" value="P-loop containing nucleotide triphosphate hydrolases"/>
    <property type="match status" value="1"/>
</dbReference>
<evidence type="ECO:0000256" key="3">
    <source>
        <dbReference type="ARBA" id="ARBA00022741"/>
    </source>
</evidence>
<feature type="compositionally biased region" description="Low complexity" evidence="9">
    <location>
        <begin position="350"/>
        <end position="365"/>
    </location>
</feature>
<dbReference type="GO" id="GO:0017116">
    <property type="term" value="F:single-stranded DNA helicase activity"/>
    <property type="evidence" value="ECO:0007669"/>
    <property type="project" value="TreeGrafter"/>
</dbReference>
<dbReference type="EMBL" id="KV919938">
    <property type="protein sequence ID" value="OSX68941.1"/>
    <property type="molecule type" value="Genomic_DNA"/>
</dbReference>
<dbReference type="PANTHER" id="PTHR11630">
    <property type="entry name" value="DNA REPLICATION LICENSING FACTOR MCM FAMILY MEMBER"/>
    <property type="match status" value="1"/>
</dbReference>
<dbReference type="GO" id="GO:0042555">
    <property type="term" value="C:MCM complex"/>
    <property type="evidence" value="ECO:0007669"/>
    <property type="project" value="TreeGrafter"/>
</dbReference>
<gene>
    <name evidence="11" type="ORF">BU14_2064s0001</name>
</gene>
<dbReference type="InterPro" id="IPR056875">
    <property type="entry name" value="MCM8/REC_WHD"/>
</dbReference>
<evidence type="ECO:0000256" key="5">
    <source>
        <dbReference type="ARBA" id="ARBA00023125"/>
    </source>
</evidence>
<keyword evidence="12" id="KW-1185">Reference proteome</keyword>
<dbReference type="InterPro" id="IPR003593">
    <property type="entry name" value="AAA+_ATPase"/>
</dbReference>
<evidence type="ECO:0000259" key="10">
    <source>
        <dbReference type="PROSITE" id="PS50051"/>
    </source>
</evidence>
<evidence type="ECO:0000256" key="1">
    <source>
        <dbReference type="ARBA" id="ARBA00004123"/>
    </source>
</evidence>
<name>A0A1X6NJZ6_PORUM</name>
<keyword evidence="5 8" id="KW-0238">DNA-binding</keyword>